<feature type="compositionally biased region" description="Low complexity" evidence="1">
    <location>
        <begin position="422"/>
        <end position="433"/>
    </location>
</feature>
<dbReference type="Proteomes" id="UP001182556">
    <property type="component" value="Unassembled WGS sequence"/>
</dbReference>
<reference evidence="2" key="1">
    <citation type="submission" date="2023-02" db="EMBL/GenBank/DDBJ databases">
        <title>Identification and recombinant expression of a fungal hydrolase from Papiliotrema laurentii that hydrolyzes apple cutin and clears colloidal polyester polyurethane.</title>
        <authorList>
            <consortium name="DOE Joint Genome Institute"/>
            <person name="Roman V.A."/>
            <person name="Bojanowski C."/>
            <person name="Crable B.R."/>
            <person name="Wagner D.N."/>
            <person name="Hung C.S."/>
            <person name="Nadeau L.J."/>
            <person name="Schratz L."/>
            <person name="Haridas S."/>
            <person name="Pangilinan J."/>
            <person name="Lipzen A."/>
            <person name="Na H."/>
            <person name="Yan M."/>
            <person name="Ng V."/>
            <person name="Grigoriev I.V."/>
            <person name="Spatafora J.W."/>
            <person name="Barlow D."/>
            <person name="Biffinger J."/>
            <person name="Kelley-Loughnane N."/>
            <person name="Varaljay V.A."/>
            <person name="Crookes-Goodson W.J."/>
        </authorList>
    </citation>
    <scope>NUCLEOTIDE SEQUENCE</scope>
    <source>
        <strain evidence="2">5307AH</strain>
    </source>
</reference>
<protein>
    <recommendedName>
        <fullName evidence="4">F-box domain-containing protein</fullName>
    </recommendedName>
</protein>
<sequence>MYIPNTMIRQEQPGQLTPRDSTRSDDRSTSQKEVTTRTHLLDLPGEVLSQIASQLHIDTQLYFLSLHPTLLSLARSSYSPLPETVREILDSPAPYPGVFARLPQLTLYVPQDGGRSFIDVLVRARPRWILENLEYGRWSESVWKEAFERRFLRSWRKYKSPADSWRAVFLRMLGRLEHRSVGCTHHENWTQFITLHRNGSASINRIYSRTFDPYEIYDEFKHQNNFASQPTHVRVVLHLQDVRIIAIGVLYPEPSIFVNPNAHLALHPPLLRGIAPHPAHRTTGTTRQERTTTTSAIDVPTRLPTAAVTPSSNSNEVYFPLVRSISPSGPAHTTYGMGESSTQTTTTSLSPSSPSLLSTFARVLPGRTRRLSSAGSESDDRGGIFRVRSREARDIDGDGRKRTWSFSRTRSASTIPQGTEPASASSQDVQSDQHLPQATRPLTPAMPSLPELSPQESMSMRPPTPPRTPSPIKRHHFQATMPYSRITKPQPHSAFRDYPNYSPLPSTGLEDAEGRPQRGDRRMLHEEVEDDGLSSLWSTTESAWPDGRRMAEWDPVESRAVRWVGPMLLVAQIHPSDKDLASPLGAAGHLEGDAPDLGHAGMYASLGYEDLDDLFPWIELRGSGTGGQSRRSGLGFE</sequence>
<organism evidence="2 3">
    <name type="scientific">Papiliotrema laurentii</name>
    <name type="common">Cryptococcus laurentii</name>
    <dbReference type="NCBI Taxonomy" id="5418"/>
    <lineage>
        <taxon>Eukaryota</taxon>
        <taxon>Fungi</taxon>
        <taxon>Dikarya</taxon>
        <taxon>Basidiomycota</taxon>
        <taxon>Agaricomycotina</taxon>
        <taxon>Tremellomycetes</taxon>
        <taxon>Tremellales</taxon>
        <taxon>Rhynchogastremaceae</taxon>
        <taxon>Papiliotrema</taxon>
    </lineage>
</organism>
<evidence type="ECO:0000313" key="3">
    <source>
        <dbReference type="Proteomes" id="UP001182556"/>
    </source>
</evidence>
<accession>A0AAD9FNR6</accession>
<gene>
    <name evidence="2" type="ORF">DB88DRAFT_491929</name>
</gene>
<proteinExistence type="predicted"/>
<evidence type="ECO:0008006" key="4">
    <source>
        <dbReference type="Google" id="ProtNLM"/>
    </source>
</evidence>
<feature type="compositionally biased region" description="Polar residues" evidence="1">
    <location>
        <begin position="404"/>
        <end position="417"/>
    </location>
</feature>
<dbReference type="AlphaFoldDB" id="A0AAD9FNR6"/>
<evidence type="ECO:0000256" key="1">
    <source>
        <dbReference type="SAM" id="MobiDB-lite"/>
    </source>
</evidence>
<feature type="region of interest" description="Disordered" evidence="1">
    <location>
        <begin position="330"/>
        <end position="356"/>
    </location>
</feature>
<feature type="compositionally biased region" description="Low complexity" evidence="1">
    <location>
        <begin position="281"/>
        <end position="294"/>
    </location>
</feature>
<keyword evidence="3" id="KW-1185">Reference proteome</keyword>
<feature type="region of interest" description="Disordered" evidence="1">
    <location>
        <begin position="1"/>
        <end position="35"/>
    </location>
</feature>
<dbReference type="EMBL" id="JAODAN010000006">
    <property type="protein sequence ID" value="KAK1923639.1"/>
    <property type="molecule type" value="Genomic_DNA"/>
</dbReference>
<name>A0AAD9FNR6_PAPLA</name>
<comment type="caution">
    <text evidence="2">The sequence shown here is derived from an EMBL/GenBank/DDBJ whole genome shotgun (WGS) entry which is preliminary data.</text>
</comment>
<feature type="compositionally biased region" description="Low complexity" evidence="1">
    <location>
        <begin position="340"/>
        <end position="356"/>
    </location>
</feature>
<feature type="region of interest" description="Disordered" evidence="1">
    <location>
        <begin position="276"/>
        <end position="295"/>
    </location>
</feature>
<evidence type="ECO:0000313" key="2">
    <source>
        <dbReference type="EMBL" id="KAK1923639.1"/>
    </source>
</evidence>
<feature type="compositionally biased region" description="Basic and acidic residues" evidence="1">
    <location>
        <begin position="20"/>
        <end position="35"/>
    </location>
</feature>
<feature type="region of interest" description="Disordered" evidence="1">
    <location>
        <begin position="393"/>
        <end position="516"/>
    </location>
</feature>